<keyword evidence="11" id="KW-1185">Reference proteome</keyword>
<dbReference type="InterPro" id="IPR001764">
    <property type="entry name" value="Glyco_hydro_3_N"/>
</dbReference>
<gene>
    <name evidence="10" type="ORF">FB566_4160</name>
</gene>
<dbReference type="InterPro" id="IPR036962">
    <property type="entry name" value="Glyco_hydro_3_N_sf"/>
</dbReference>
<evidence type="ECO:0000259" key="9">
    <source>
        <dbReference type="Pfam" id="PF01915"/>
    </source>
</evidence>
<dbReference type="InterPro" id="IPR017853">
    <property type="entry name" value="GH"/>
</dbReference>
<reference evidence="10 11" key="1">
    <citation type="submission" date="2019-06" db="EMBL/GenBank/DDBJ databases">
        <title>Sequencing the genomes of 1000 actinobacteria strains.</title>
        <authorList>
            <person name="Klenk H.-P."/>
        </authorList>
    </citation>
    <scope>NUCLEOTIDE SEQUENCE [LARGE SCALE GENOMIC DNA]</scope>
    <source>
        <strain evidence="10 11">DSM 45928</strain>
    </source>
</reference>
<feature type="signal peptide" evidence="7">
    <location>
        <begin position="1"/>
        <end position="32"/>
    </location>
</feature>
<dbReference type="PROSITE" id="PS00775">
    <property type="entry name" value="GLYCOSYL_HYDROL_F3"/>
    <property type="match status" value="1"/>
</dbReference>
<dbReference type="SUPFAM" id="SSF51445">
    <property type="entry name" value="(Trans)glycosidases"/>
    <property type="match status" value="1"/>
</dbReference>
<evidence type="ECO:0000256" key="2">
    <source>
        <dbReference type="ARBA" id="ARBA00005336"/>
    </source>
</evidence>
<dbReference type="InParanoid" id="A0A543B177"/>
<comment type="catalytic activity">
    <reaction evidence="1">
        <text>Hydrolysis of terminal non-reducing N-acetyl-D-hexosamine residues in N-acetyl-beta-D-hexosaminides.</text>
        <dbReference type="EC" id="3.2.1.52"/>
    </reaction>
</comment>
<accession>A0A543B177</accession>
<dbReference type="FunFam" id="3.20.20.300:FF:000014">
    <property type="entry name" value="Beta-hexosaminidase, lipoprotein"/>
    <property type="match status" value="1"/>
</dbReference>
<dbReference type="Pfam" id="PF00933">
    <property type="entry name" value="Glyco_hydro_3"/>
    <property type="match status" value="1"/>
</dbReference>
<dbReference type="Gene3D" id="3.40.50.1700">
    <property type="entry name" value="Glycoside hydrolase family 3 C-terminal domain"/>
    <property type="match status" value="1"/>
</dbReference>
<dbReference type="InterPro" id="IPR019800">
    <property type="entry name" value="Glyco_hydro_3_AS"/>
</dbReference>
<evidence type="ECO:0000313" key="10">
    <source>
        <dbReference type="EMBL" id="TQL78571.1"/>
    </source>
</evidence>
<dbReference type="InterPro" id="IPR036881">
    <property type="entry name" value="Glyco_hydro_3_C_sf"/>
</dbReference>
<dbReference type="GO" id="GO:0009254">
    <property type="term" value="P:peptidoglycan turnover"/>
    <property type="evidence" value="ECO:0007669"/>
    <property type="project" value="TreeGrafter"/>
</dbReference>
<dbReference type="GO" id="GO:0005975">
    <property type="term" value="P:carbohydrate metabolic process"/>
    <property type="evidence" value="ECO:0007669"/>
    <property type="project" value="InterPro"/>
</dbReference>
<evidence type="ECO:0000256" key="6">
    <source>
        <dbReference type="RuleBase" id="RU361161"/>
    </source>
</evidence>
<evidence type="ECO:0000256" key="3">
    <source>
        <dbReference type="ARBA" id="ARBA00012663"/>
    </source>
</evidence>
<dbReference type="PANTHER" id="PTHR30480:SF13">
    <property type="entry name" value="BETA-HEXOSAMINIDASE"/>
    <property type="match status" value="1"/>
</dbReference>
<dbReference type="EMBL" id="VFOW01000001">
    <property type="protein sequence ID" value="TQL78571.1"/>
    <property type="molecule type" value="Genomic_DNA"/>
</dbReference>
<dbReference type="GO" id="GO:0004563">
    <property type="term" value="F:beta-N-acetylhexosaminidase activity"/>
    <property type="evidence" value="ECO:0007669"/>
    <property type="project" value="UniProtKB-EC"/>
</dbReference>
<organism evidence="10 11">
    <name type="scientific">Stackebrandtia endophytica</name>
    <dbReference type="NCBI Taxonomy" id="1496996"/>
    <lineage>
        <taxon>Bacteria</taxon>
        <taxon>Bacillati</taxon>
        <taxon>Actinomycetota</taxon>
        <taxon>Actinomycetes</taxon>
        <taxon>Glycomycetales</taxon>
        <taxon>Glycomycetaceae</taxon>
        <taxon>Stackebrandtia</taxon>
    </lineage>
</organism>
<dbReference type="EC" id="3.2.1.52" evidence="3"/>
<dbReference type="Pfam" id="PF01915">
    <property type="entry name" value="Glyco_hydro_3_C"/>
    <property type="match status" value="1"/>
</dbReference>
<evidence type="ECO:0000256" key="5">
    <source>
        <dbReference type="ARBA" id="ARBA00023295"/>
    </source>
</evidence>
<dbReference type="FunCoup" id="A0A543B177">
    <property type="interactions" value="22"/>
</dbReference>
<dbReference type="PROSITE" id="PS51257">
    <property type="entry name" value="PROKAR_LIPOPROTEIN"/>
    <property type="match status" value="1"/>
</dbReference>
<evidence type="ECO:0000313" key="11">
    <source>
        <dbReference type="Proteomes" id="UP000317043"/>
    </source>
</evidence>
<keyword evidence="5 6" id="KW-0326">Glycosidase</keyword>
<evidence type="ECO:0000259" key="8">
    <source>
        <dbReference type="Pfam" id="PF00933"/>
    </source>
</evidence>
<comment type="caution">
    <text evidence="10">The sequence shown here is derived from an EMBL/GenBank/DDBJ whole genome shotgun (WGS) entry which is preliminary data.</text>
</comment>
<dbReference type="Proteomes" id="UP000317043">
    <property type="component" value="Unassembled WGS sequence"/>
</dbReference>
<protein>
    <recommendedName>
        <fullName evidence="3">beta-N-acetylhexosaminidase</fullName>
        <ecNumber evidence="3">3.2.1.52</ecNumber>
    </recommendedName>
</protein>
<evidence type="ECO:0000256" key="1">
    <source>
        <dbReference type="ARBA" id="ARBA00001231"/>
    </source>
</evidence>
<dbReference type="SUPFAM" id="SSF52279">
    <property type="entry name" value="Beta-D-glucan exohydrolase, C-terminal domain"/>
    <property type="match status" value="1"/>
</dbReference>
<dbReference type="InterPro" id="IPR002772">
    <property type="entry name" value="Glyco_hydro_3_C"/>
</dbReference>
<comment type="similarity">
    <text evidence="2 6">Belongs to the glycosyl hydrolase 3 family.</text>
</comment>
<dbReference type="RefSeq" id="WP_170183389.1">
    <property type="nucleotide sequence ID" value="NZ_JBHTGS010000003.1"/>
</dbReference>
<proteinExistence type="inferred from homology"/>
<dbReference type="Gene3D" id="3.20.20.300">
    <property type="entry name" value="Glycoside hydrolase, family 3, N-terminal domain"/>
    <property type="match status" value="1"/>
</dbReference>
<dbReference type="PRINTS" id="PR00133">
    <property type="entry name" value="GLHYDRLASE3"/>
</dbReference>
<evidence type="ECO:0000256" key="7">
    <source>
        <dbReference type="SAM" id="SignalP"/>
    </source>
</evidence>
<keyword evidence="4 6" id="KW-0378">Hydrolase</keyword>
<name>A0A543B177_9ACTN</name>
<feature type="domain" description="Glycoside hydrolase family 3 C-terminal" evidence="9">
    <location>
        <begin position="463"/>
        <end position="588"/>
    </location>
</feature>
<dbReference type="InterPro" id="IPR050226">
    <property type="entry name" value="NagZ_Beta-hexosaminidase"/>
</dbReference>
<feature type="chain" id="PRO_5021882754" description="beta-N-acetylhexosaminidase" evidence="7">
    <location>
        <begin position="33"/>
        <end position="599"/>
    </location>
</feature>
<evidence type="ECO:0000256" key="4">
    <source>
        <dbReference type="ARBA" id="ARBA00022801"/>
    </source>
</evidence>
<sequence>MSKHRASQQVSPTTRALLLLVVAMVTFTAACAATPQEATIEDIEDVDPARQWADQTLESLTLAEKVGQLFITHAYGATADSTEAGDVERNQSTHGVDTAAELVRRYHLGGVIYFGWADNLADPEQIAGLSNGLQTAALDDTGIPLLVSTDQEHGAVVRIGEPVTQFPGNLAIGATRQVEYAAASAEVIGTELRAMGLNQNWAPVADVNVNPANPVIGTRSFGADPQSVAEFTAAAVRGYQTQLVASAKHFPGHGDTDVDSHTDLPEITHDREQWWEVDAPPFIAAIDAGVDIVMSAHLRFPALDDSGTPATLSHPILTGLLREELGFDGIIVTDSLSMEGVRQDHTDGEVVVEALKAGADLLLMPPDIELAVNSVMDAVSEGELDEDRIDASVRRILELKHRRGIVDAPIVDVAGTKVVGSREHQAVADEVAAAAITVLRVSDDGFVPPTGPVLVTGVGDQTVGTLAEAITSHGPTTLAHASGSDPDANTREAVLSTAAKADAVVVVVRGVGGSSQQRQLIEDLVATGKPVTVLMTDAPYGAGHVESAAAVLVAYSDLPTSLRAAAAVICGKAEGTGRLPVDVMTAEASPGVLYPIGHG</sequence>
<dbReference type="PANTHER" id="PTHR30480">
    <property type="entry name" value="BETA-HEXOSAMINIDASE-RELATED"/>
    <property type="match status" value="1"/>
</dbReference>
<dbReference type="AlphaFoldDB" id="A0A543B177"/>
<feature type="domain" description="Glycoside hydrolase family 3 N-terminal" evidence="8">
    <location>
        <begin position="61"/>
        <end position="399"/>
    </location>
</feature>
<keyword evidence="7" id="KW-0732">Signal</keyword>